<dbReference type="SMART" id="SM00173">
    <property type="entry name" value="RAS"/>
    <property type="match status" value="1"/>
</dbReference>
<dbReference type="NCBIfam" id="TIGR00231">
    <property type="entry name" value="small_GTP"/>
    <property type="match status" value="1"/>
</dbReference>
<evidence type="ECO:0000256" key="2">
    <source>
        <dbReference type="ARBA" id="ARBA00023134"/>
    </source>
</evidence>
<protein>
    <recommendedName>
        <fullName evidence="4">GTP-binding protein</fullName>
    </recommendedName>
</protein>
<dbReference type="SMART" id="SM00174">
    <property type="entry name" value="RHO"/>
    <property type="match status" value="1"/>
</dbReference>
<proteinExistence type="predicted"/>
<keyword evidence="2" id="KW-0342">GTP-binding</keyword>
<name>X0UYL4_9ZZZZ</name>
<dbReference type="AlphaFoldDB" id="X0UYL4"/>
<dbReference type="FunFam" id="3.40.50.300:FF:001447">
    <property type="entry name" value="Ras-related protein Rab-1B"/>
    <property type="match status" value="1"/>
</dbReference>
<keyword evidence="1" id="KW-0547">Nucleotide-binding</keyword>
<evidence type="ECO:0000313" key="3">
    <source>
        <dbReference type="EMBL" id="GAG04272.1"/>
    </source>
</evidence>
<dbReference type="GO" id="GO:0005525">
    <property type="term" value="F:GTP binding"/>
    <property type="evidence" value="ECO:0007669"/>
    <property type="project" value="UniProtKB-KW"/>
</dbReference>
<gene>
    <name evidence="3" type="ORF">S01H1_34518</name>
</gene>
<evidence type="ECO:0000256" key="1">
    <source>
        <dbReference type="ARBA" id="ARBA00022741"/>
    </source>
</evidence>
<dbReference type="InterPro" id="IPR027417">
    <property type="entry name" value="P-loop_NTPase"/>
</dbReference>
<dbReference type="InterPro" id="IPR005225">
    <property type="entry name" value="Small_GTP-bd"/>
</dbReference>
<comment type="caution">
    <text evidence="3">The sequence shown here is derived from an EMBL/GenBank/DDBJ whole genome shotgun (WGS) entry which is preliminary data.</text>
</comment>
<dbReference type="InterPro" id="IPR050227">
    <property type="entry name" value="Rab"/>
</dbReference>
<dbReference type="Gene3D" id="3.40.50.300">
    <property type="entry name" value="P-loop containing nucleotide triphosphate hydrolases"/>
    <property type="match status" value="1"/>
</dbReference>
<dbReference type="SMART" id="SM00175">
    <property type="entry name" value="RAB"/>
    <property type="match status" value="1"/>
</dbReference>
<reference evidence="3" key="1">
    <citation type="journal article" date="2014" name="Front. Microbiol.">
        <title>High frequency of phylogenetically diverse reductive dehalogenase-homologous genes in deep subseafloor sedimentary metagenomes.</title>
        <authorList>
            <person name="Kawai M."/>
            <person name="Futagami T."/>
            <person name="Toyoda A."/>
            <person name="Takaki Y."/>
            <person name="Nishi S."/>
            <person name="Hori S."/>
            <person name="Arai W."/>
            <person name="Tsubouchi T."/>
            <person name="Morono Y."/>
            <person name="Uchiyama I."/>
            <person name="Ito T."/>
            <person name="Fujiyama A."/>
            <person name="Inagaki F."/>
            <person name="Takami H."/>
        </authorList>
    </citation>
    <scope>NUCLEOTIDE SEQUENCE</scope>
    <source>
        <strain evidence="3">Expedition CK06-06</strain>
    </source>
</reference>
<accession>X0UYL4</accession>
<dbReference type="EMBL" id="BARS01021495">
    <property type="protein sequence ID" value="GAG04272.1"/>
    <property type="molecule type" value="Genomic_DNA"/>
</dbReference>
<dbReference type="SUPFAM" id="SSF52540">
    <property type="entry name" value="P-loop containing nucleoside triphosphate hydrolases"/>
    <property type="match status" value="1"/>
</dbReference>
<dbReference type="InterPro" id="IPR001806">
    <property type="entry name" value="Small_GTPase"/>
</dbReference>
<dbReference type="PANTHER" id="PTHR47977">
    <property type="entry name" value="RAS-RELATED PROTEIN RAB"/>
    <property type="match status" value="1"/>
</dbReference>
<dbReference type="PROSITE" id="PS51421">
    <property type="entry name" value="RAS"/>
    <property type="match status" value="1"/>
</dbReference>
<organism evidence="3">
    <name type="scientific">marine sediment metagenome</name>
    <dbReference type="NCBI Taxonomy" id="412755"/>
    <lineage>
        <taxon>unclassified sequences</taxon>
        <taxon>metagenomes</taxon>
        <taxon>ecological metagenomes</taxon>
    </lineage>
</organism>
<sequence length="191" mass="22401">MEDNNIRYVFKICLIGSGGVGKTCIARRLCLNTFTVNTQLTVGIDFYTYDIPIIVKGNEVFARLSLWDFGGQEQFKTLFNYYINGANGIFLVFDLLKMESLIKLDWWYDNLIQYNFQNCPKILVGTKHDLAQGVDKKFKVDKYIIEQFLQNHNEKQFIKTSSKENENILSSFKEMTKRIMNSHNLEYDRFP</sequence>
<dbReference type="PROSITE" id="PS51419">
    <property type="entry name" value="RAB"/>
    <property type="match status" value="1"/>
</dbReference>
<evidence type="ECO:0008006" key="4">
    <source>
        <dbReference type="Google" id="ProtNLM"/>
    </source>
</evidence>
<dbReference type="CDD" id="cd00154">
    <property type="entry name" value="Rab"/>
    <property type="match status" value="1"/>
</dbReference>
<dbReference type="GO" id="GO:0003924">
    <property type="term" value="F:GTPase activity"/>
    <property type="evidence" value="ECO:0007669"/>
    <property type="project" value="InterPro"/>
</dbReference>
<dbReference type="PRINTS" id="PR00449">
    <property type="entry name" value="RASTRNSFRMNG"/>
</dbReference>
<dbReference type="Pfam" id="PF00071">
    <property type="entry name" value="Ras"/>
    <property type="match status" value="1"/>
</dbReference>